<proteinExistence type="predicted"/>
<keyword evidence="2 4" id="KW-0012">Acyltransferase</keyword>
<gene>
    <name evidence="4" type="ORF">GCM10009613_25170</name>
</gene>
<dbReference type="SUPFAM" id="SSF69593">
    <property type="entry name" value="Glycerol-3-phosphate (1)-acyltransferase"/>
    <property type="match status" value="1"/>
</dbReference>
<keyword evidence="1" id="KW-0808">Transferase</keyword>
<dbReference type="SMART" id="SM00563">
    <property type="entry name" value="PlsC"/>
    <property type="match status" value="1"/>
</dbReference>
<organism evidence="4 5">
    <name type="scientific">Pseudonocardia kongjuensis</name>
    <dbReference type="NCBI Taxonomy" id="102227"/>
    <lineage>
        <taxon>Bacteria</taxon>
        <taxon>Bacillati</taxon>
        <taxon>Actinomycetota</taxon>
        <taxon>Actinomycetes</taxon>
        <taxon>Pseudonocardiales</taxon>
        <taxon>Pseudonocardiaceae</taxon>
        <taxon>Pseudonocardia</taxon>
    </lineage>
</organism>
<evidence type="ECO:0000256" key="2">
    <source>
        <dbReference type="ARBA" id="ARBA00023315"/>
    </source>
</evidence>
<evidence type="ECO:0000313" key="5">
    <source>
        <dbReference type="Proteomes" id="UP001501414"/>
    </source>
</evidence>
<reference evidence="5" key="1">
    <citation type="journal article" date="2019" name="Int. J. Syst. Evol. Microbiol.">
        <title>The Global Catalogue of Microorganisms (GCM) 10K type strain sequencing project: providing services to taxonomists for standard genome sequencing and annotation.</title>
        <authorList>
            <consortium name="The Broad Institute Genomics Platform"/>
            <consortium name="The Broad Institute Genome Sequencing Center for Infectious Disease"/>
            <person name="Wu L."/>
            <person name="Ma J."/>
        </authorList>
    </citation>
    <scope>NUCLEOTIDE SEQUENCE [LARGE SCALE GENOMIC DNA]</scope>
    <source>
        <strain evidence="5">JCM 11896</strain>
    </source>
</reference>
<evidence type="ECO:0000256" key="1">
    <source>
        <dbReference type="ARBA" id="ARBA00022679"/>
    </source>
</evidence>
<sequence length="232" mass="24800">MIGVHHVQLLIRYVLAPLVRLLWRPAVHGADRIPAHGPVILAANHRAAVDTAFIPLVAARRVAFLGKAEYFTGRGLRGRLMASFLRALGYIPVDRGNARAGLAALAAGREVLAAGGVFGIYPEGTRSLDGRLHRGHTGVASLALSTGAVVVPVGLRGTERVQPVGRLFPRLARVEIRFGAPLEFSRYEGLEGAPAIRRAVTDEIMDAIADLSGQTYVDSYHRRPGETLPAAA</sequence>
<dbReference type="PANTHER" id="PTHR10434:SF11">
    <property type="entry name" value="1-ACYL-SN-GLYCEROL-3-PHOSPHATE ACYLTRANSFERASE"/>
    <property type="match status" value="1"/>
</dbReference>
<comment type="caution">
    <text evidence="4">The sequence shown here is derived from an EMBL/GenBank/DDBJ whole genome shotgun (WGS) entry which is preliminary data.</text>
</comment>
<evidence type="ECO:0000259" key="3">
    <source>
        <dbReference type="SMART" id="SM00563"/>
    </source>
</evidence>
<dbReference type="EMBL" id="BAAAJK010000007">
    <property type="protein sequence ID" value="GAA1388187.1"/>
    <property type="molecule type" value="Genomic_DNA"/>
</dbReference>
<dbReference type="Pfam" id="PF01553">
    <property type="entry name" value="Acyltransferase"/>
    <property type="match status" value="1"/>
</dbReference>
<keyword evidence="5" id="KW-1185">Reference proteome</keyword>
<feature type="domain" description="Phospholipid/glycerol acyltransferase" evidence="3">
    <location>
        <begin position="39"/>
        <end position="158"/>
    </location>
</feature>
<evidence type="ECO:0000313" key="4">
    <source>
        <dbReference type="EMBL" id="GAA1388187.1"/>
    </source>
</evidence>
<accession>A0ABP4IDX0</accession>
<dbReference type="PANTHER" id="PTHR10434">
    <property type="entry name" value="1-ACYL-SN-GLYCEROL-3-PHOSPHATE ACYLTRANSFERASE"/>
    <property type="match status" value="1"/>
</dbReference>
<name>A0ABP4IDX0_9PSEU</name>
<protein>
    <submittedName>
        <fullName evidence="4">Lysophospholipid acyltransferase family protein</fullName>
    </submittedName>
</protein>
<dbReference type="InterPro" id="IPR002123">
    <property type="entry name" value="Plipid/glycerol_acylTrfase"/>
</dbReference>
<dbReference type="Proteomes" id="UP001501414">
    <property type="component" value="Unassembled WGS sequence"/>
</dbReference>
<dbReference type="CDD" id="cd07989">
    <property type="entry name" value="LPLAT_AGPAT-like"/>
    <property type="match status" value="1"/>
</dbReference>
<dbReference type="GO" id="GO:0016746">
    <property type="term" value="F:acyltransferase activity"/>
    <property type="evidence" value="ECO:0007669"/>
    <property type="project" value="UniProtKB-KW"/>
</dbReference>